<dbReference type="InterPro" id="IPR020596">
    <property type="entry name" value="rRNA_Ade_Mease_Trfase_CS"/>
</dbReference>
<dbReference type="PROSITE" id="PS01131">
    <property type="entry name" value="RRNA_A_DIMETH"/>
    <property type="match status" value="1"/>
</dbReference>
<keyword evidence="2 7" id="KW-0698">rRNA processing</keyword>
<evidence type="ECO:0000313" key="10">
    <source>
        <dbReference type="EMBL" id="AMC92466.1"/>
    </source>
</evidence>
<evidence type="ECO:0000256" key="4">
    <source>
        <dbReference type="ARBA" id="ARBA00022679"/>
    </source>
</evidence>
<keyword evidence="4 7" id="KW-0808">Transferase</keyword>
<dbReference type="InterPro" id="IPR020598">
    <property type="entry name" value="rRNA_Ade_methylase_Trfase_N"/>
</dbReference>
<evidence type="ECO:0000313" key="11">
    <source>
        <dbReference type="Proteomes" id="UP000063781"/>
    </source>
</evidence>
<dbReference type="SUPFAM" id="SSF53335">
    <property type="entry name" value="S-adenosyl-L-methionine-dependent methyltransferases"/>
    <property type="match status" value="1"/>
</dbReference>
<evidence type="ECO:0000256" key="1">
    <source>
        <dbReference type="ARBA" id="ARBA00022490"/>
    </source>
</evidence>
<feature type="binding site" evidence="7 8">
    <location>
        <position position="53"/>
    </location>
    <ligand>
        <name>S-adenosyl-L-methionine</name>
        <dbReference type="ChEBI" id="CHEBI:59789"/>
    </ligand>
</feature>
<protein>
    <recommendedName>
        <fullName evidence="7">Ribosomal RNA small subunit methyltransferase A</fullName>
        <ecNumber evidence="7">2.1.1.182</ecNumber>
    </recommendedName>
    <alternativeName>
        <fullName evidence="7">16S rRNA (adenine(1518)-N(6)/adenine(1519)-N(6))-dimethyltransferase</fullName>
    </alternativeName>
    <alternativeName>
        <fullName evidence="7">16S rRNA dimethyladenosine transferase</fullName>
    </alternativeName>
    <alternativeName>
        <fullName evidence="7">16S rRNA dimethylase</fullName>
    </alternativeName>
    <alternativeName>
        <fullName evidence="7">S-adenosylmethionine-6-N', N'-adenosyl(rRNA) dimethyltransferase</fullName>
    </alternativeName>
</protein>
<dbReference type="FunFam" id="3.40.50.150:FF:000023">
    <property type="entry name" value="Ribosomal RNA small subunit methyltransferase A"/>
    <property type="match status" value="1"/>
</dbReference>
<dbReference type="GO" id="GO:0052908">
    <property type="term" value="F:16S rRNA (adenine(1518)-N(6)/adenine(1519)-N(6))-dimethyltransferase activity"/>
    <property type="evidence" value="ECO:0007669"/>
    <property type="project" value="UniProtKB-EC"/>
</dbReference>
<comment type="subcellular location">
    <subcellularLocation>
        <location evidence="7">Cytoplasm</location>
    </subcellularLocation>
</comment>
<reference evidence="10 11" key="1">
    <citation type="submission" date="2015-10" db="EMBL/GenBank/DDBJ databases">
        <title>Erysipelothrix larvae sp. LV19 isolated from the larval gut of the rhinoceros beetle, Trypoxylus dichotomus.</title>
        <authorList>
            <person name="Lim S."/>
            <person name="Kim B.-C."/>
        </authorList>
    </citation>
    <scope>NUCLEOTIDE SEQUENCE [LARGE SCALE GENOMIC DNA]</scope>
    <source>
        <strain evidence="10 11">LV19</strain>
    </source>
</reference>
<dbReference type="EC" id="2.1.1.182" evidence="7"/>
<dbReference type="InterPro" id="IPR001737">
    <property type="entry name" value="KsgA/Erm"/>
</dbReference>
<dbReference type="PROSITE" id="PS51689">
    <property type="entry name" value="SAM_RNA_A_N6_MT"/>
    <property type="match status" value="1"/>
</dbReference>
<evidence type="ECO:0000256" key="5">
    <source>
        <dbReference type="ARBA" id="ARBA00022691"/>
    </source>
</evidence>
<dbReference type="EMBL" id="CP013213">
    <property type="protein sequence ID" value="AMC92466.1"/>
    <property type="molecule type" value="Genomic_DNA"/>
</dbReference>
<dbReference type="SMART" id="SM00650">
    <property type="entry name" value="rADc"/>
    <property type="match status" value="1"/>
</dbReference>
<dbReference type="AlphaFoldDB" id="A0A0X8GXY1"/>
<keyword evidence="6 7" id="KW-0694">RNA-binding</keyword>
<feature type="binding site" evidence="7 8">
    <location>
        <position position="99"/>
    </location>
    <ligand>
        <name>S-adenosyl-L-methionine</name>
        <dbReference type="ChEBI" id="CHEBI:59789"/>
    </ligand>
</feature>
<evidence type="ECO:0000256" key="8">
    <source>
        <dbReference type="PROSITE-ProRule" id="PRU01026"/>
    </source>
</evidence>
<feature type="domain" description="Ribosomal RNA adenine methylase transferase N-terminal" evidence="9">
    <location>
        <begin position="35"/>
        <end position="201"/>
    </location>
</feature>
<organism evidence="10 11">
    <name type="scientific">Erysipelothrix larvae</name>
    <dbReference type="NCBI Taxonomy" id="1514105"/>
    <lineage>
        <taxon>Bacteria</taxon>
        <taxon>Bacillati</taxon>
        <taxon>Bacillota</taxon>
        <taxon>Erysipelotrichia</taxon>
        <taxon>Erysipelotrichales</taxon>
        <taxon>Erysipelotrichaceae</taxon>
        <taxon>Erysipelothrix</taxon>
    </lineage>
</organism>
<feature type="binding site" evidence="7 8">
    <location>
        <position position="30"/>
    </location>
    <ligand>
        <name>S-adenosyl-L-methionine</name>
        <dbReference type="ChEBI" id="CHEBI:59789"/>
    </ligand>
</feature>
<sequence length="271" mass="30767">METIANKKVSMAYLQEYELRAKKKFGQNFIIDPSVVRKIASLSHGGDTVVEIGPGLGALTQQLALMYKQVIAYEIDPHMVEVLSSSLSELDNVEVVLQDFMKADLSRFKGQKVSVCANLPYYITTPLLFKLMELDVYGMTLMVQKEIGERLAAKPNTREYSALTIQIQYYFDVKTVMNVSKESFHPRPNVDSIVVSLTPKAVEMPYDEKAFFAFVKACFQFRRKTLTNNLKTLNLDVDYHAVLTSCGIDEKVRADMLSYDDYIKLYGVLYA</sequence>
<evidence type="ECO:0000256" key="6">
    <source>
        <dbReference type="ARBA" id="ARBA00022884"/>
    </source>
</evidence>
<comment type="function">
    <text evidence="7">Specifically dimethylates two adjacent adenosines (A1518 and A1519) in the loop of a conserved hairpin near the 3'-end of 16S rRNA in the 30S particle. May play a critical role in biogenesis of 30S subunits.</text>
</comment>
<dbReference type="GO" id="GO:0003723">
    <property type="term" value="F:RNA binding"/>
    <property type="evidence" value="ECO:0007669"/>
    <property type="project" value="UniProtKB-UniRule"/>
</dbReference>
<keyword evidence="1 7" id="KW-0963">Cytoplasm</keyword>
<feature type="binding site" evidence="7 8">
    <location>
        <position position="74"/>
    </location>
    <ligand>
        <name>S-adenosyl-L-methionine</name>
        <dbReference type="ChEBI" id="CHEBI:59789"/>
    </ligand>
</feature>
<gene>
    <name evidence="7" type="primary">rsmA</name>
    <name evidence="7" type="synonym">ksgA</name>
    <name evidence="10" type="ORF">AOC36_00195</name>
</gene>
<dbReference type="HAMAP" id="MF_00607">
    <property type="entry name" value="16SrRNA_methyltr_A"/>
    <property type="match status" value="1"/>
</dbReference>
<dbReference type="Gene3D" id="1.10.8.100">
    <property type="entry name" value="Ribosomal RNA adenine dimethylase-like, domain 2"/>
    <property type="match status" value="1"/>
</dbReference>
<dbReference type="KEGG" id="erl:AOC36_00195"/>
<dbReference type="Pfam" id="PF00398">
    <property type="entry name" value="RrnaAD"/>
    <property type="match status" value="1"/>
</dbReference>
<feature type="binding site" evidence="7 8">
    <location>
        <position position="28"/>
    </location>
    <ligand>
        <name>S-adenosyl-L-methionine</name>
        <dbReference type="ChEBI" id="CHEBI:59789"/>
    </ligand>
</feature>
<accession>A0A0X8GXY1</accession>
<evidence type="ECO:0000259" key="9">
    <source>
        <dbReference type="SMART" id="SM00650"/>
    </source>
</evidence>
<proteinExistence type="inferred from homology"/>
<dbReference type="CDD" id="cd02440">
    <property type="entry name" value="AdoMet_MTases"/>
    <property type="match status" value="1"/>
</dbReference>
<comment type="similarity">
    <text evidence="7">Belongs to the class I-like SAM-binding methyltransferase superfamily. rRNA adenine N(6)-methyltransferase family. RsmA subfamily.</text>
</comment>
<dbReference type="InterPro" id="IPR023165">
    <property type="entry name" value="rRNA_Ade_diMease-like_C"/>
</dbReference>
<keyword evidence="3 7" id="KW-0489">Methyltransferase</keyword>
<feature type="binding site" evidence="7 8">
    <location>
        <position position="118"/>
    </location>
    <ligand>
        <name>S-adenosyl-L-methionine</name>
        <dbReference type="ChEBI" id="CHEBI:59789"/>
    </ligand>
</feature>
<dbReference type="NCBIfam" id="TIGR00755">
    <property type="entry name" value="ksgA"/>
    <property type="match status" value="1"/>
</dbReference>
<dbReference type="PANTHER" id="PTHR11727:SF7">
    <property type="entry name" value="DIMETHYLADENOSINE TRANSFERASE-RELATED"/>
    <property type="match status" value="1"/>
</dbReference>
<keyword evidence="5 7" id="KW-0949">S-adenosyl-L-methionine</keyword>
<keyword evidence="11" id="KW-1185">Reference proteome</keyword>
<evidence type="ECO:0000256" key="2">
    <source>
        <dbReference type="ARBA" id="ARBA00022552"/>
    </source>
</evidence>
<dbReference type="STRING" id="1514105.AOC36_00195"/>
<dbReference type="InterPro" id="IPR029063">
    <property type="entry name" value="SAM-dependent_MTases_sf"/>
</dbReference>
<dbReference type="Gene3D" id="3.40.50.150">
    <property type="entry name" value="Vaccinia Virus protein VP39"/>
    <property type="match status" value="1"/>
</dbReference>
<evidence type="ECO:0000256" key="3">
    <source>
        <dbReference type="ARBA" id="ARBA00022603"/>
    </source>
</evidence>
<name>A0A0X8GXY1_9FIRM</name>
<dbReference type="PANTHER" id="PTHR11727">
    <property type="entry name" value="DIMETHYLADENOSINE TRANSFERASE"/>
    <property type="match status" value="1"/>
</dbReference>
<dbReference type="Proteomes" id="UP000063781">
    <property type="component" value="Chromosome"/>
</dbReference>
<comment type="catalytic activity">
    <reaction evidence="7">
        <text>adenosine(1518)/adenosine(1519) in 16S rRNA + 4 S-adenosyl-L-methionine = N(6)-dimethyladenosine(1518)/N(6)-dimethyladenosine(1519) in 16S rRNA + 4 S-adenosyl-L-homocysteine + 4 H(+)</text>
        <dbReference type="Rhea" id="RHEA:19609"/>
        <dbReference type="Rhea" id="RHEA-COMP:10232"/>
        <dbReference type="Rhea" id="RHEA-COMP:10233"/>
        <dbReference type="ChEBI" id="CHEBI:15378"/>
        <dbReference type="ChEBI" id="CHEBI:57856"/>
        <dbReference type="ChEBI" id="CHEBI:59789"/>
        <dbReference type="ChEBI" id="CHEBI:74411"/>
        <dbReference type="ChEBI" id="CHEBI:74493"/>
        <dbReference type="EC" id="2.1.1.182"/>
    </reaction>
</comment>
<dbReference type="InterPro" id="IPR011530">
    <property type="entry name" value="rRNA_adenine_dimethylase"/>
</dbReference>
<dbReference type="GO" id="GO:0005737">
    <property type="term" value="C:cytoplasm"/>
    <property type="evidence" value="ECO:0007669"/>
    <property type="project" value="UniProtKB-SubCell"/>
</dbReference>
<dbReference type="OrthoDB" id="9814755at2"/>
<evidence type="ECO:0000256" key="7">
    <source>
        <dbReference type="HAMAP-Rule" id="MF_00607"/>
    </source>
</evidence>